<keyword evidence="12" id="KW-1185">Reference proteome</keyword>
<dbReference type="EMBL" id="JAFEUM010000006">
    <property type="protein sequence ID" value="MBM7037653.1"/>
    <property type="molecule type" value="Genomic_DNA"/>
</dbReference>
<keyword evidence="9" id="KW-0472">Membrane</keyword>
<evidence type="ECO:0000256" key="6">
    <source>
        <dbReference type="ARBA" id="ARBA00022519"/>
    </source>
</evidence>
<evidence type="ECO:0000256" key="10">
    <source>
        <dbReference type="ARBA" id="ARBA00030772"/>
    </source>
</evidence>
<keyword evidence="7" id="KW-0812">Transmembrane</keyword>
<dbReference type="InterPro" id="IPR022792">
    <property type="entry name" value="T2SS_protein-GspN"/>
</dbReference>
<evidence type="ECO:0000313" key="12">
    <source>
        <dbReference type="Proteomes" id="UP000809621"/>
    </source>
</evidence>
<name>A0ABS2HJG1_9VIBR</name>
<accession>A0ABS2HJG1</accession>
<sequence>MKRIILLAVLFILTFSVSIVTHLPVALVLDKLPLPKELTYQSASGSIWNAQLDDVYWQNLSLGSIYSQMQWSSLLKGRVEVLVRAGRDSELGYSLKGYAGGSINGWYAREVFASLPAKSVTDQLQLPIPIDGQGTLDLTLRDYQYQAPYCASATGSLAWTSAQVTSPFLTLDLEQAIADFSCEDNTITANGDQSSEQVSAEFEATLTGNGQYQTAAKFKPEAQFPANARGQLSWLGNPDAQGYYAFDYAGRL</sequence>
<comment type="similarity">
    <text evidence="2">Belongs to the GSP N family.</text>
</comment>
<proteinExistence type="inferred from homology"/>
<evidence type="ECO:0000256" key="3">
    <source>
        <dbReference type="ARBA" id="ARBA00021563"/>
    </source>
</evidence>
<evidence type="ECO:0000313" key="11">
    <source>
        <dbReference type="EMBL" id="MBM7037653.1"/>
    </source>
</evidence>
<dbReference type="Pfam" id="PF01203">
    <property type="entry name" value="T2SSN"/>
    <property type="match status" value="1"/>
</dbReference>
<comment type="caution">
    <text evidence="11">The sequence shown here is derived from an EMBL/GenBank/DDBJ whole genome shotgun (WGS) entry which is preliminary data.</text>
</comment>
<evidence type="ECO:0000256" key="9">
    <source>
        <dbReference type="ARBA" id="ARBA00023136"/>
    </source>
</evidence>
<organism evidence="11 12">
    <name type="scientific">Vibrio ulleungensis</name>
    <dbReference type="NCBI Taxonomy" id="2807619"/>
    <lineage>
        <taxon>Bacteria</taxon>
        <taxon>Pseudomonadati</taxon>
        <taxon>Pseudomonadota</taxon>
        <taxon>Gammaproteobacteria</taxon>
        <taxon>Vibrionales</taxon>
        <taxon>Vibrionaceae</taxon>
        <taxon>Vibrio</taxon>
    </lineage>
</organism>
<reference evidence="11 12" key="1">
    <citation type="submission" date="2021-02" db="EMBL/GenBank/DDBJ databases">
        <authorList>
            <person name="Park J.-S."/>
        </authorList>
    </citation>
    <scope>NUCLEOTIDE SEQUENCE [LARGE SCALE GENOMIC DNA]</scope>
    <source>
        <strain evidence="11 12">188UL20-2</strain>
    </source>
</reference>
<keyword evidence="6" id="KW-0997">Cell inner membrane</keyword>
<keyword evidence="8" id="KW-0653">Protein transport</keyword>
<evidence type="ECO:0000256" key="4">
    <source>
        <dbReference type="ARBA" id="ARBA00022448"/>
    </source>
</evidence>
<evidence type="ECO:0000256" key="5">
    <source>
        <dbReference type="ARBA" id="ARBA00022475"/>
    </source>
</evidence>
<dbReference type="Proteomes" id="UP000809621">
    <property type="component" value="Unassembled WGS sequence"/>
</dbReference>
<evidence type="ECO:0000256" key="7">
    <source>
        <dbReference type="ARBA" id="ARBA00022692"/>
    </source>
</evidence>
<comment type="subcellular location">
    <subcellularLocation>
        <location evidence="1">Cell inner membrane</location>
    </subcellularLocation>
</comment>
<evidence type="ECO:0000256" key="1">
    <source>
        <dbReference type="ARBA" id="ARBA00004533"/>
    </source>
</evidence>
<protein>
    <recommendedName>
        <fullName evidence="3">Type II secretion system protein N</fullName>
    </recommendedName>
    <alternativeName>
        <fullName evidence="10">General secretion pathway protein N</fullName>
    </alternativeName>
</protein>
<keyword evidence="5" id="KW-1003">Cell membrane</keyword>
<keyword evidence="4" id="KW-0813">Transport</keyword>
<dbReference type="RefSeq" id="WP_205159168.1">
    <property type="nucleotide sequence ID" value="NZ_JAFEUM010000006.1"/>
</dbReference>
<evidence type="ECO:0000256" key="2">
    <source>
        <dbReference type="ARBA" id="ARBA00007208"/>
    </source>
</evidence>
<gene>
    <name evidence="11" type="ORF">JQC93_14675</name>
</gene>
<evidence type="ECO:0000256" key="8">
    <source>
        <dbReference type="ARBA" id="ARBA00022927"/>
    </source>
</evidence>